<comment type="similarity">
    <text evidence="2 10">Belongs to the glycosyl hydrolase 17 family.</text>
</comment>
<protein>
    <recommendedName>
        <fullName evidence="15">Glycoside hydrolase family 17 protein</fullName>
    </recommendedName>
</protein>
<comment type="subcellular location">
    <subcellularLocation>
        <location evidence="1">Secreted</location>
        <location evidence="1">Cell wall</location>
    </subcellularLocation>
</comment>
<keyword evidence="7" id="KW-0325">Glycoprotein</keyword>
<evidence type="ECO:0000256" key="9">
    <source>
        <dbReference type="ARBA" id="ARBA00023316"/>
    </source>
</evidence>
<evidence type="ECO:0000313" key="13">
    <source>
        <dbReference type="EMBL" id="CDK26212.1"/>
    </source>
</evidence>
<dbReference type="GO" id="GO:0071555">
    <property type="term" value="P:cell wall organization"/>
    <property type="evidence" value="ECO:0007669"/>
    <property type="project" value="UniProtKB-KW"/>
</dbReference>
<dbReference type="OrthoDB" id="941679at2759"/>
<dbReference type="GO" id="GO:0042973">
    <property type="term" value="F:glucan endo-1,3-beta-D-glucosidase activity"/>
    <property type="evidence" value="ECO:0007669"/>
    <property type="project" value="TreeGrafter"/>
</dbReference>
<accession>W6MMN2</accession>
<feature type="chain" id="PRO_5004880330" description="Glycoside hydrolase family 17 protein" evidence="12">
    <location>
        <begin position="19"/>
        <end position="385"/>
    </location>
</feature>
<dbReference type="FunFam" id="3.20.20.80:FF:000111">
    <property type="entry name" value="Soluble cell wall protein"/>
    <property type="match status" value="1"/>
</dbReference>
<dbReference type="PANTHER" id="PTHR16631">
    <property type="entry name" value="GLUCAN 1,3-BETA-GLUCOSIDASE"/>
    <property type="match status" value="1"/>
</dbReference>
<organism evidence="13 14">
    <name type="scientific">Kuraishia capsulata CBS 1993</name>
    <dbReference type="NCBI Taxonomy" id="1382522"/>
    <lineage>
        <taxon>Eukaryota</taxon>
        <taxon>Fungi</taxon>
        <taxon>Dikarya</taxon>
        <taxon>Ascomycota</taxon>
        <taxon>Saccharomycotina</taxon>
        <taxon>Pichiomycetes</taxon>
        <taxon>Pichiales</taxon>
        <taxon>Pichiaceae</taxon>
        <taxon>Kuraishia</taxon>
    </lineage>
</organism>
<evidence type="ECO:0000256" key="2">
    <source>
        <dbReference type="ARBA" id="ARBA00008773"/>
    </source>
</evidence>
<evidence type="ECO:0000256" key="11">
    <source>
        <dbReference type="SAM" id="MobiDB-lite"/>
    </source>
</evidence>
<dbReference type="InterPro" id="IPR017853">
    <property type="entry name" value="GH"/>
</dbReference>
<evidence type="ECO:0000256" key="5">
    <source>
        <dbReference type="ARBA" id="ARBA00022729"/>
    </source>
</evidence>
<dbReference type="PANTHER" id="PTHR16631:SF14">
    <property type="entry name" value="FAMILY 17 GLUCOSIDASE SCW10-RELATED"/>
    <property type="match status" value="1"/>
</dbReference>
<sequence length="385" mass="40670">MKYSALLLWSFVPTLIAALPHNHHFHKREAHAAPEVVTVLVTQVVTMAGPGSSDPTTLQTSFVSSATEPAALPSSVVSSKGASAKSSAKSATKASAKSSGSPYSSSIHSSASSSSAVASSTATSEVSSYAEKSKGIAYSPYTDSGSCKSSDVIQSDIQLLSAFDYIRVYAPDCSCVENIMAVMGDNQKLFAGLYYMDSLTTDIETLSSAVESSSQGWDGVYAVSVGNEWVNSGDYSVSQVSAAVSSARSALSDKGYSGYVVSVDTLVAVQDNTDLCDVSDFIAVNSHPFWDGNVLPEDSGTFLKTQIANIYKACGSSKDVLICETGWPTQGDTYGVAVPSKENQLTAIKAIVEEVGDQVLMFTTYNDYWKDGGSYGVEKYWGIFE</sequence>
<evidence type="ECO:0000313" key="14">
    <source>
        <dbReference type="Proteomes" id="UP000019384"/>
    </source>
</evidence>
<dbReference type="Gene3D" id="3.20.20.80">
    <property type="entry name" value="Glycosidases"/>
    <property type="match status" value="1"/>
</dbReference>
<dbReference type="Pfam" id="PF00332">
    <property type="entry name" value="Glyco_hydro_17"/>
    <property type="match status" value="1"/>
</dbReference>
<keyword evidence="14" id="KW-1185">Reference proteome</keyword>
<dbReference type="InterPro" id="IPR000490">
    <property type="entry name" value="Glyco_hydro_17"/>
</dbReference>
<dbReference type="GO" id="GO:0005576">
    <property type="term" value="C:extracellular region"/>
    <property type="evidence" value="ECO:0007669"/>
    <property type="project" value="TreeGrafter"/>
</dbReference>
<dbReference type="InterPro" id="IPR050732">
    <property type="entry name" value="Beta-glucan_modifiers"/>
</dbReference>
<dbReference type="SUPFAM" id="SSF51445">
    <property type="entry name" value="(Trans)glycosidases"/>
    <property type="match status" value="1"/>
</dbReference>
<evidence type="ECO:0000256" key="1">
    <source>
        <dbReference type="ARBA" id="ARBA00004191"/>
    </source>
</evidence>
<reference evidence="13" key="1">
    <citation type="submission" date="2013-12" db="EMBL/GenBank/DDBJ databases">
        <authorList>
            <person name="Genoscope - CEA"/>
        </authorList>
    </citation>
    <scope>NUCLEOTIDE SEQUENCE</scope>
    <source>
        <strain evidence="13">CBS 1993</strain>
    </source>
</reference>
<proteinExistence type="inferred from homology"/>
<keyword evidence="3" id="KW-0134">Cell wall</keyword>
<evidence type="ECO:0008006" key="15">
    <source>
        <dbReference type="Google" id="ProtNLM"/>
    </source>
</evidence>
<keyword evidence="8" id="KW-0326">Glycosidase</keyword>
<evidence type="ECO:0000256" key="3">
    <source>
        <dbReference type="ARBA" id="ARBA00022512"/>
    </source>
</evidence>
<keyword evidence="9" id="KW-0961">Cell wall biogenesis/degradation</keyword>
<dbReference type="HOGENOM" id="CLU_027285_1_0_1"/>
<dbReference type="RefSeq" id="XP_022458219.1">
    <property type="nucleotide sequence ID" value="XM_022604437.1"/>
</dbReference>
<name>W6MMN2_9ASCO</name>
<evidence type="ECO:0000256" key="7">
    <source>
        <dbReference type="ARBA" id="ARBA00023180"/>
    </source>
</evidence>
<reference evidence="13" key="2">
    <citation type="submission" date="2014-02" db="EMBL/GenBank/DDBJ databases">
        <title>Complete DNA sequence of /Kuraishia capsulata/ illustrates novel genomic features among budding yeasts (/Saccharomycotina/).</title>
        <authorList>
            <person name="Morales L."/>
            <person name="Noel B."/>
            <person name="Porcel B."/>
            <person name="Marcet-Houben M."/>
            <person name="Hullo M-F."/>
            <person name="Sacerdot C."/>
            <person name="Tekaia F."/>
            <person name="Leh-Louis V."/>
            <person name="Despons L."/>
            <person name="Khanna V."/>
            <person name="Aury J-M."/>
            <person name="Barbe V."/>
            <person name="Couloux A."/>
            <person name="Labadie K."/>
            <person name="Pelletier E."/>
            <person name="Souciet J-L."/>
            <person name="Boekhout T."/>
            <person name="Gabaldon T."/>
            <person name="Wincker P."/>
            <person name="Dujon B."/>
        </authorList>
    </citation>
    <scope>NUCLEOTIDE SEQUENCE</scope>
    <source>
        <strain evidence="13">CBS 1993</strain>
    </source>
</reference>
<dbReference type="GO" id="GO:0005975">
    <property type="term" value="P:carbohydrate metabolic process"/>
    <property type="evidence" value="ECO:0007669"/>
    <property type="project" value="InterPro"/>
</dbReference>
<evidence type="ECO:0000256" key="8">
    <source>
        <dbReference type="ARBA" id="ARBA00023295"/>
    </source>
</evidence>
<keyword evidence="5 12" id="KW-0732">Signal</keyword>
<evidence type="ECO:0000256" key="12">
    <source>
        <dbReference type="SAM" id="SignalP"/>
    </source>
</evidence>
<dbReference type="AlphaFoldDB" id="W6MMN2"/>
<dbReference type="EMBL" id="HG793126">
    <property type="protein sequence ID" value="CDK26212.1"/>
    <property type="molecule type" value="Genomic_DNA"/>
</dbReference>
<keyword evidence="6" id="KW-0378">Hydrolase</keyword>
<dbReference type="GeneID" id="34519607"/>
<evidence type="ECO:0000256" key="4">
    <source>
        <dbReference type="ARBA" id="ARBA00022525"/>
    </source>
</evidence>
<dbReference type="GO" id="GO:0009986">
    <property type="term" value="C:cell surface"/>
    <property type="evidence" value="ECO:0007669"/>
    <property type="project" value="TreeGrafter"/>
</dbReference>
<feature type="signal peptide" evidence="12">
    <location>
        <begin position="1"/>
        <end position="18"/>
    </location>
</feature>
<keyword evidence="4" id="KW-0964">Secreted</keyword>
<dbReference type="Proteomes" id="UP000019384">
    <property type="component" value="Unassembled WGS sequence"/>
</dbReference>
<evidence type="ECO:0000256" key="6">
    <source>
        <dbReference type="ARBA" id="ARBA00022801"/>
    </source>
</evidence>
<gene>
    <name evidence="13" type="ORF">KUCA_T00002183001</name>
</gene>
<dbReference type="GO" id="GO:0009277">
    <property type="term" value="C:fungal-type cell wall"/>
    <property type="evidence" value="ECO:0007669"/>
    <property type="project" value="TreeGrafter"/>
</dbReference>
<feature type="region of interest" description="Disordered" evidence="11">
    <location>
        <begin position="88"/>
        <end position="110"/>
    </location>
</feature>
<evidence type="ECO:0000256" key="10">
    <source>
        <dbReference type="RuleBase" id="RU004335"/>
    </source>
</evidence>
<dbReference type="STRING" id="1382522.W6MMN2"/>